<gene>
    <name evidence="2" type="ORF">BSTOLATCC_MIC5549</name>
</gene>
<keyword evidence="3" id="KW-1185">Reference proteome</keyword>
<comment type="caution">
    <text evidence="2">The sequence shown here is derived from an EMBL/GenBank/DDBJ whole genome shotgun (WGS) entry which is preliminary data.</text>
</comment>
<dbReference type="Proteomes" id="UP001162131">
    <property type="component" value="Unassembled WGS sequence"/>
</dbReference>
<evidence type="ECO:0000256" key="1">
    <source>
        <dbReference type="SAM" id="MobiDB-lite"/>
    </source>
</evidence>
<accession>A0AAU9IGC0</accession>
<proteinExistence type="predicted"/>
<sequence>MFAVVTIEPDVERKILTKHVSKGIIKKNFYIDLQQKKKINSRILKSSEIEKFNRTENDKFDMIRKNIPKSEFMKQRFSLRNDMNLTTEKVKKSCNFILMNDTISMKKQEISLDIHRVGVKKWTFPKNAFIKKRNEEIKNVSGLKIEAISYSYEENLRPATAVKRSESVKKKSISNVSKSPPKIKTRKPSLASPGLLMTQRVQSPTKPQYNIEYRRNHTTDLSGQDICGWDLDYSDLI</sequence>
<organism evidence="2 3">
    <name type="scientific">Blepharisma stoltei</name>
    <dbReference type="NCBI Taxonomy" id="1481888"/>
    <lineage>
        <taxon>Eukaryota</taxon>
        <taxon>Sar</taxon>
        <taxon>Alveolata</taxon>
        <taxon>Ciliophora</taxon>
        <taxon>Postciliodesmatophora</taxon>
        <taxon>Heterotrichea</taxon>
        <taxon>Heterotrichida</taxon>
        <taxon>Blepharismidae</taxon>
        <taxon>Blepharisma</taxon>
    </lineage>
</organism>
<protein>
    <submittedName>
        <fullName evidence="2">Uncharacterized protein</fullName>
    </submittedName>
</protein>
<dbReference type="AlphaFoldDB" id="A0AAU9IGC0"/>
<name>A0AAU9IGC0_9CILI</name>
<feature type="region of interest" description="Disordered" evidence="1">
    <location>
        <begin position="161"/>
        <end position="189"/>
    </location>
</feature>
<dbReference type="EMBL" id="CAJZBQ010000005">
    <property type="protein sequence ID" value="CAG9312307.1"/>
    <property type="molecule type" value="Genomic_DNA"/>
</dbReference>
<evidence type="ECO:0000313" key="3">
    <source>
        <dbReference type="Proteomes" id="UP001162131"/>
    </source>
</evidence>
<reference evidence="2" key="1">
    <citation type="submission" date="2021-09" db="EMBL/GenBank/DDBJ databases">
        <authorList>
            <consortium name="AG Swart"/>
            <person name="Singh M."/>
            <person name="Singh A."/>
            <person name="Seah K."/>
            <person name="Emmerich C."/>
        </authorList>
    </citation>
    <scope>NUCLEOTIDE SEQUENCE</scope>
    <source>
        <strain evidence="2">ATCC30299</strain>
    </source>
</reference>
<evidence type="ECO:0000313" key="2">
    <source>
        <dbReference type="EMBL" id="CAG9312307.1"/>
    </source>
</evidence>